<feature type="region of interest" description="Disordered" evidence="1">
    <location>
        <begin position="853"/>
        <end position="873"/>
    </location>
</feature>
<reference evidence="2" key="1">
    <citation type="submission" date="2023-10" db="EMBL/GenBank/DDBJ databases">
        <authorList>
            <person name="Chen Y."/>
            <person name="Shah S."/>
            <person name="Dougan E. K."/>
            <person name="Thang M."/>
            <person name="Chan C."/>
        </authorList>
    </citation>
    <scope>NUCLEOTIDE SEQUENCE [LARGE SCALE GENOMIC DNA]</scope>
</reference>
<evidence type="ECO:0000313" key="3">
    <source>
        <dbReference type="Proteomes" id="UP001189429"/>
    </source>
</evidence>
<feature type="compositionally biased region" description="Basic residues" evidence="1">
    <location>
        <begin position="470"/>
        <end position="482"/>
    </location>
</feature>
<keyword evidence="3" id="KW-1185">Reference proteome</keyword>
<name>A0ABN9T265_9DINO</name>
<dbReference type="EMBL" id="CAUYUJ010014266">
    <property type="protein sequence ID" value="CAK0839057.1"/>
    <property type="molecule type" value="Genomic_DNA"/>
</dbReference>
<protein>
    <submittedName>
        <fullName evidence="2">Uncharacterized protein</fullName>
    </submittedName>
</protein>
<organism evidence="2 3">
    <name type="scientific">Prorocentrum cordatum</name>
    <dbReference type="NCBI Taxonomy" id="2364126"/>
    <lineage>
        <taxon>Eukaryota</taxon>
        <taxon>Sar</taxon>
        <taxon>Alveolata</taxon>
        <taxon>Dinophyceae</taxon>
        <taxon>Prorocentrales</taxon>
        <taxon>Prorocentraceae</taxon>
        <taxon>Prorocentrum</taxon>
    </lineage>
</organism>
<comment type="caution">
    <text evidence="2">The sequence shown here is derived from an EMBL/GenBank/DDBJ whole genome shotgun (WGS) entry which is preliminary data.</text>
</comment>
<feature type="region of interest" description="Disordered" evidence="1">
    <location>
        <begin position="404"/>
        <end position="491"/>
    </location>
</feature>
<gene>
    <name evidence="2" type="ORF">PCOR1329_LOCUS34839</name>
</gene>
<evidence type="ECO:0000256" key="1">
    <source>
        <dbReference type="SAM" id="MobiDB-lite"/>
    </source>
</evidence>
<dbReference type="Proteomes" id="UP001189429">
    <property type="component" value="Unassembled WGS sequence"/>
</dbReference>
<accession>A0ABN9T265</accession>
<sequence>MLNATVPWFDPDTKAPNFVRHVLNDRESAATLEKQIQSILQFGVCQEARGVPMATLSANDQAPYQLFTFGHLSTAFYKAFERNPRNKNVQAALRKGLQRVIVFQFSTPKDVISWMKFFMNFTFGQVQVIQCVEVIETTMKMQAAWNTHCFTNHIQAKSNEADEESYRQKTWAFMQSNFKQQIELGLVTSSIQYETNCFVINAFSKQKFDCWITIRKWLMDHAVFDDGDLNNKHILGSMKVVCKFASSVVEANGKGEFALRAGLVTLSKDDGRMLIEEMIKFLALWLANTSNQPRSIVTLGVWISAWATSEDELIAIEDSPPADAQPKPKQQKSGNDDWKRGLDSQASNTSWLIRDPKEADTKFKILMIDIKTGKVYKEAQKKIEKLLNVASSLGSSDTATAAAVDSAGAADAADKATPRRLRRKTSMDGLDCLFPTKTDGDDKGEETKKNETEAEAKDAPKDLEKDKATGKKPRGAGRRSSKSTKSNGGAVELKHMETVQAMQSTSDNQSISWFEDMWLGLIAAIEDALGSAAFTSDEQRQSEETLRTYIRICCEFAWSFEGHVMFKDLKKTLSTWSAVRAEAKKIATAIVMESPSAVQVPFPVATTTSDVQSGESLNGAEKLLKDFFSNQEYVEVLADFVSNNPSEVEMSVSHLPCFPELMSSVWSLFEAYAKANMPPKKDKTRTHSLLISKMMDWIGEVFNFGDEHGCRALGDMYLAPAGKIAIVWANPDSYGDFVIPEEKISLAVQVFRGEGQYKSSLLQMDCRCIGVGRKLWLGTWNSALEMILDAIIEGKITGESEEGEYVIIDEACNAAQTLWGIQDASKDAQAAFDRQIDAVRSAADAANTSAGTEGSAIVPSAASGPGLGAKPTSDRTVTLGNLGDVLRYQDAALFVDQQSGCGATVRDLLATKHSTGINENGLFKIPKGEVTSAYVKQICLAIEGHLFNLAFRPNQADEANLRIDANFIQSKGKAVNTIDVIGKEKLFKEDSAASGWKPKLYFAGCVSTTRSKQCFHIMTICGVSIQPGGEGDAASVKGKCAVGAETSLQIPVYLAYEESQHGVMADSPVPAWLVPVRDVPAAPVAKGKAKPKPEAAMPFVPPAAPMVVAFQGLQLKLPKWLSIGDITDCPVYVPCLVPTDLGCSLKAPLKLWRYAVPDEKMKSSGRGSQAQ</sequence>
<feature type="region of interest" description="Disordered" evidence="1">
    <location>
        <begin position="318"/>
        <end position="343"/>
    </location>
</feature>
<feature type="compositionally biased region" description="Low complexity" evidence="1">
    <location>
        <begin position="318"/>
        <end position="333"/>
    </location>
</feature>
<feature type="compositionally biased region" description="Basic and acidic residues" evidence="1">
    <location>
        <begin position="438"/>
        <end position="469"/>
    </location>
</feature>
<proteinExistence type="predicted"/>
<feature type="non-terminal residue" evidence="2">
    <location>
        <position position="1171"/>
    </location>
</feature>
<evidence type="ECO:0000313" key="2">
    <source>
        <dbReference type="EMBL" id="CAK0839057.1"/>
    </source>
</evidence>